<name>A0A7X6JAK6_9HYPH</name>
<accession>A0A7X6JAK6</accession>
<evidence type="ECO:0000313" key="3">
    <source>
        <dbReference type="Proteomes" id="UP000558475"/>
    </source>
</evidence>
<sequence length="128" mass="13983">MIADGLSSRRISYEQSNQAGDARHSRAGTGDPRCGSPTSGPRHEPRLRETGISGMVFVLVGVSTFLEELSEVNATAAVDYFRALADMYDDTLSKDVRSEADARRSTAVAAIFANLDLYMAGHRVMRER</sequence>
<gene>
    <name evidence="2" type="ORF">HGG76_11830</name>
</gene>
<organism evidence="2 3">
    <name type="scientific">Brucella tritici</name>
    <dbReference type="NCBI Taxonomy" id="94626"/>
    <lineage>
        <taxon>Bacteria</taxon>
        <taxon>Pseudomonadati</taxon>
        <taxon>Pseudomonadota</taxon>
        <taxon>Alphaproteobacteria</taxon>
        <taxon>Hyphomicrobiales</taxon>
        <taxon>Brucellaceae</taxon>
        <taxon>Brucella/Ochrobactrum group</taxon>
        <taxon>Brucella</taxon>
    </lineage>
</organism>
<reference evidence="2 3" key="1">
    <citation type="submission" date="2020-04" db="EMBL/GenBank/DDBJ databases">
        <title>Whole genome sequencing of clinical and environmental type strains of Ochrobactrum.</title>
        <authorList>
            <person name="Dharne M."/>
        </authorList>
    </citation>
    <scope>NUCLEOTIDE SEQUENCE [LARGE SCALE GENOMIC DNA]</scope>
    <source>
        <strain evidence="2 3">DSM 13340</strain>
    </source>
</reference>
<dbReference type="Proteomes" id="UP000558475">
    <property type="component" value="Unassembled WGS sequence"/>
</dbReference>
<comment type="caution">
    <text evidence="2">The sequence shown here is derived from an EMBL/GenBank/DDBJ whole genome shotgun (WGS) entry which is preliminary data.</text>
</comment>
<feature type="region of interest" description="Disordered" evidence="1">
    <location>
        <begin position="1"/>
        <end position="48"/>
    </location>
</feature>
<proteinExistence type="predicted"/>
<feature type="compositionally biased region" description="Polar residues" evidence="1">
    <location>
        <begin position="9"/>
        <end position="19"/>
    </location>
</feature>
<protein>
    <submittedName>
        <fullName evidence="2">Uncharacterized protein</fullName>
    </submittedName>
</protein>
<dbReference type="EMBL" id="JAAXZB010000001">
    <property type="protein sequence ID" value="NKW09992.1"/>
    <property type="molecule type" value="Genomic_DNA"/>
</dbReference>
<evidence type="ECO:0000313" key="2">
    <source>
        <dbReference type="EMBL" id="NKW09992.1"/>
    </source>
</evidence>
<evidence type="ECO:0000256" key="1">
    <source>
        <dbReference type="SAM" id="MobiDB-lite"/>
    </source>
</evidence>
<dbReference type="AlphaFoldDB" id="A0A7X6JAK6"/>